<gene>
    <name evidence="4" type="ORF">M8523_08990</name>
</gene>
<comment type="caution">
    <text evidence="4">The sequence shown here is derived from an EMBL/GenBank/DDBJ whole genome shotgun (WGS) entry which is preliminary data.</text>
</comment>
<reference evidence="4" key="1">
    <citation type="submission" date="2022-05" db="EMBL/GenBank/DDBJ databases">
        <authorList>
            <person name="Pankratov T."/>
        </authorList>
    </citation>
    <scope>NUCLEOTIDE SEQUENCE</scope>
    <source>
        <strain evidence="4">BP6-180914</strain>
    </source>
</reference>
<sequence>MARDVVLVTGAGGCIAAWVMKDLVEAGVTVVGFDLSDDRRRPRLAMDEAALSQIIWETGDIADGEHLRRLAERHGVNAIIHLAALQVPFCKANPAAGVKVNVLGTVNVLETARALGIKRLAYASSIAIQGMTPDSPWLATLYGAHKACGEAMAQVYWQDWQVPSVGIRPGVVYGPARDQGMSAAPTVAMVAAVVGKPYTVPYTGPFPFLYVREVASAFVKAVSEDRVGAPVFDLNGVASTIESVLTLVREHVPQAEVSGHGASFPFPADLSDAPIREFLGDYRRWSLAEGVAETLTRFAALTRDGRLGAADVA</sequence>
<proteinExistence type="inferred from homology"/>
<evidence type="ECO:0000313" key="4">
    <source>
        <dbReference type="EMBL" id="MCW6508158.1"/>
    </source>
</evidence>
<accession>A0AA41YWA6</accession>
<dbReference type="EMBL" id="JAMOIM010000004">
    <property type="protein sequence ID" value="MCW6508158.1"/>
    <property type="molecule type" value="Genomic_DNA"/>
</dbReference>
<dbReference type="Proteomes" id="UP001165667">
    <property type="component" value="Unassembled WGS sequence"/>
</dbReference>
<evidence type="ECO:0000259" key="3">
    <source>
        <dbReference type="Pfam" id="PF01370"/>
    </source>
</evidence>
<protein>
    <submittedName>
        <fullName evidence="4">NAD-dependent epimerase/dehydratase family protein</fullName>
    </submittedName>
</protein>
<dbReference type="AlphaFoldDB" id="A0AA41YWA6"/>
<comment type="pathway">
    <text evidence="1">Bacterial outer membrane biogenesis; LPS O-antigen biosynthesis.</text>
</comment>
<organism evidence="4 5">
    <name type="scientific">Lichenifustis flavocetrariae</name>
    <dbReference type="NCBI Taxonomy" id="2949735"/>
    <lineage>
        <taxon>Bacteria</taxon>
        <taxon>Pseudomonadati</taxon>
        <taxon>Pseudomonadota</taxon>
        <taxon>Alphaproteobacteria</taxon>
        <taxon>Hyphomicrobiales</taxon>
        <taxon>Lichenihabitantaceae</taxon>
        <taxon>Lichenifustis</taxon>
    </lineage>
</organism>
<dbReference type="PANTHER" id="PTHR43000">
    <property type="entry name" value="DTDP-D-GLUCOSE 4,6-DEHYDRATASE-RELATED"/>
    <property type="match status" value="1"/>
</dbReference>
<dbReference type="RefSeq" id="WP_282584501.1">
    <property type="nucleotide sequence ID" value="NZ_JAMOIM010000004.1"/>
</dbReference>
<dbReference type="InterPro" id="IPR036291">
    <property type="entry name" value="NAD(P)-bd_dom_sf"/>
</dbReference>
<evidence type="ECO:0000313" key="5">
    <source>
        <dbReference type="Proteomes" id="UP001165667"/>
    </source>
</evidence>
<comment type="similarity">
    <text evidence="2">Belongs to the NAD(P)-dependent epimerase/dehydratase family.</text>
</comment>
<evidence type="ECO:0000256" key="2">
    <source>
        <dbReference type="ARBA" id="ARBA00007637"/>
    </source>
</evidence>
<keyword evidence="5" id="KW-1185">Reference proteome</keyword>
<dbReference type="CDD" id="cd08946">
    <property type="entry name" value="SDR_e"/>
    <property type="match status" value="1"/>
</dbReference>
<name>A0AA41YWA6_9HYPH</name>
<evidence type="ECO:0000256" key="1">
    <source>
        <dbReference type="ARBA" id="ARBA00005125"/>
    </source>
</evidence>
<feature type="domain" description="NAD-dependent epimerase/dehydratase" evidence="3">
    <location>
        <begin position="6"/>
        <end position="226"/>
    </location>
</feature>
<dbReference type="SUPFAM" id="SSF51735">
    <property type="entry name" value="NAD(P)-binding Rossmann-fold domains"/>
    <property type="match status" value="1"/>
</dbReference>
<dbReference type="Pfam" id="PF01370">
    <property type="entry name" value="Epimerase"/>
    <property type="match status" value="1"/>
</dbReference>
<dbReference type="InterPro" id="IPR001509">
    <property type="entry name" value="Epimerase_deHydtase"/>
</dbReference>
<dbReference type="Gene3D" id="3.40.50.720">
    <property type="entry name" value="NAD(P)-binding Rossmann-like Domain"/>
    <property type="match status" value="1"/>
</dbReference>